<dbReference type="GO" id="GO:0000911">
    <property type="term" value="P:cytokinesis by cell plate formation"/>
    <property type="evidence" value="ECO:0007669"/>
    <property type="project" value="TreeGrafter"/>
</dbReference>
<evidence type="ECO:0000256" key="5">
    <source>
        <dbReference type="SAM" id="MobiDB-lite"/>
    </source>
</evidence>
<protein>
    <submittedName>
        <fullName evidence="6">Microtubule-associated protein, MAP65/Ase1/PRC1</fullName>
    </submittedName>
</protein>
<dbReference type="GO" id="GO:0005874">
    <property type="term" value="C:microtubule"/>
    <property type="evidence" value="ECO:0007669"/>
    <property type="project" value="UniProtKB-KW"/>
</dbReference>
<evidence type="ECO:0000256" key="4">
    <source>
        <dbReference type="ARBA" id="ARBA00023212"/>
    </source>
</evidence>
<sequence>MALIARVQHPFIVEFKEAWVEKVWLQEVEIVVRLPCGLCVINQDIGHATALPTDFEGTGEATQNGNNVNGSQNGRPNTYDSVINQSMAFMPMSAIAGPTTNLNISVVDAGSKGNMQPQPWLQKDERVKEFSDVYTQILKICGEIAGQSDRAGTQVVVDVSDISFKKLDEFHEQLQEVQKEKSDRLHKVPELVSTTT</sequence>
<dbReference type="GO" id="GO:0000226">
    <property type="term" value="P:microtubule cytoskeleton organization"/>
    <property type="evidence" value="ECO:0007669"/>
    <property type="project" value="InterPro"/>
</dbReference>
<dbReference type="GO" id="GO:0005819">
    <property type="term" value="C:spindle"/>
    <property type="evidence" value="ECO:0007669"/>
    <property type="project" value="TreeGrafter"/>
</dbReference>
<dbReference type="Proteomes" id="UP000245207">
    <property type="component" value="Unassembled WGS sequence"/>
</dbReference>
<dbReference type="AlphaFoldDB" id="A0A2U1KBE0"/>
<dbReference type="STRING" id="35608.A0A2U1KBE0"/>
<keyword evidence="7" id="KW-1185">Reference proteome</keyword>
<evidence type="ECO:0000256" key="2">
    <source>
        <dbReference type="ARBA" id="ARBA00006187"/>
    </source>
</evidence>
<keyword evidence="4" id="KW-0206">Cytoskeleton</keyword>
<gene>
    <name evidence="6" type="ORF">CTI12_AA622640</name>
</gene>
<evidence type="ECO:0000256" key="3">
    <source>
        <dbReference type="ARBA" id="ARBA00022701"/>
    </source>
</evidence>
<dbReference type="PANTHER" id="PTHR19321:SF41">
    <property type="entry name" value="FASCETTO-RELATED"/>
    <property type="match status" value="1"/>
</dbReference>
<accession>A0A2U1KBE0</accession>
<dbReference type="GO" id="GO:0005737">
    <property type="term" value="C:cytoplasm"/>
    <property type="evidence" value="ECO:0007669"/>
    <property type="project" value="TreeGrafter"/>
</dbReference>
<feature type="compositionally biased region" description="Low complexity" evidence="5">
    <location>
        <begin position="63"/>
        <end position="74"/>
    </location>
</feature>
<comment type="similarity">
    <text evidence="2">Belongs to the MAP65/ASE1 family.</text>
</comment>
<dbReference type="PANTHER" id="PTHR19321">
    <property type="entry name" value="PROTEIN REGULATOR OF CYTOKINESIS 1 PRC1-RELATED"/>
    <property type="match status" value="1"/>
</dbReference>
<dbReference type="OrthoDB" id="642895at2759"/>
<comment type="subcellular location">
    <subcellularLocation>
        <location evidence="1">Cytoplasm</location>
        <location evidence="1">Cytoskeleton</location>
    </subcellularLocation>
</comment>
<keyword evidence="3" id="KW-0493">Microtubule</keyword>
<dbReference type="InterPro" id="IPR007145">
    <property type="entry name" value="MAP65_Ase1_PRC1"/>
</dbReference>
<dbReference type="EMBL" id="PKPP01023969">
    <property type="protein sequence ID" value="PWA34074.1"/>
    <property type="molecule type" value="Genomic_DNA"/>
</dbReference>
<proteinExistence type="inferred from homology"/>
<evidence type="ECO:0000256" key="1">
    <source>
        <dbReference type="ARBA" id="ARBA00004245"/>
    </source>
</evidence>
<feature type="region of interest" description="Disordered" evidence="5">
    <location>
        <begin position="56"/>
        <end position="76"/>
    </location>
</feature>
<name>A0A2U1KBE0_ARTAN</name>
<organism evidence="6 7">
    <name type="scientific">Artemisia annua</name>
    <name type="common">Sweet wormwood</name>
    <dbReference type="NCBI Taxonomy" id="35608"/>
    <lineage>
        <taxon>Eukaryota</taxon>
        <taxon>Viridiplantae</taxon>
        <taxon>Streptophyta</taxon>
        <taxon>Embryophyta</taxon>
        <taxon>Tracheophyta</taxon>
        <taxon>Spermatophyta</taxon>
        <taxon>Magnoliopsida</taxon>
        <taxon>eudicotyledons</taxon>
        <taxon>Gunneridae</taxon>
        <taxon>Pentapetalae</taxon>
        <taxon>asterids</taxon>
        <taxon>campanulids</taxon>
        <taxon>Asterales</taxon>
        <taxon>Asteraceae</taxon>
        <taxon>Asteroideae</taxon>
        <taxon>Anthemideae</taxon>
        <taxon>Artemisiinae</taxon>
        <taxon>Artemisia</taxon>
    </lineage>
</organism>
<keyword evidence="4" id="KW-0963">Cytoplasm</keyword>
<dbReference type="GO" id="GO:0008017">
    <property type="term" value="F:microtubule binding"/>
    <property type="evidence" value="ECO:0007669"/>
    <property type="project" value="InterPro"/>
</dbReference>
<evidence type="ECO:0000313" key="6">
    <source>
        <dbReference type="EMBL" id="PWA34074.1"/>
    </source>
</evidence>
<comment type="caution">
    <text evidence="6">The sequence shown here is derived from an EMBL/GenBank/DDBJ whole genome shotgun (WGS) entry which is preliminary data.</text>
</comment>
<evidence type="ECO:0000313" key="7">
    <source>
        <dbReference type="Proteomes" id="UP000245207"/>
    </source>
</evidence>
<reference evidence="6 7" key="1">
    <citation type="journal article" date="2018" name="Mol. Plant">
        <title>The genome of Artemisia annua provides insight into the evolution of Asteraceae family and artemisinin biosynthesis.</title>
        <authorList>
            <person name="Shen Q."/>
            <person name="Zhang L."/>
            <person name="Liao Z."/>
            <person name="Wang S."/>
            <person name="Yan T."/>
            <person name="Shi P."/>
            <person name="Liu M."/>
            <person name="Fu X."/>
            <person name="Pan Q."/>
            <person name="Wang Y."/>
            <person name="Lv Z."/>
            <person name="Lu X."/>
            <person name="Zhang F."/>
            <person name="Jiang W."/>
            <person name="Ma Y."/>
            <person name="Chen M."/>
            <person name="Hao X."/>
            <person name="Li L."/>
            <person name="Tang Y."/>
            <person name="Lv G."/>
            <person name="Zhou Y."/>
            <person name="Sun X."/>
            <person name="Brodelius P.E."/>
            <person name="Rose J.K.C."/>
            <person name="Tang K."/>
        </authorList>
    </citation>
    <scope>NUCLEOTIDE SEQUENCE [LARGE SCALE GENOMIC DNA]</scope>
    <source>
        <strain evidence="7">cv. Huhao1</strain>
        <tissue evidence="6">Leaf</tissue>
    </source>
</reference>